<evidence type="ECO:0000256" key="1">
    <source>
        <dbReference type="ARBA" id="ARBA00001965"/>
    </source>
</evidence>
<feature type="domain" description="Catechol dioxygenase N-terminal" evidence="8">
    <location>
        <begin position="55"/>
        <end position="122"/>
    </location>
</feature>
<feature type="domain" description="Intradiol ring-cleavage dioxygenases" evidence="7">
    <location>
        <begin position="263"/>
        <end position="422"/>
    </location>
</feature>
<keyword evidence="6" id="KW-0408">Iron</keyword>
<reference evidence="9 10" key="1">
    <citation type="journal article" date="2020" name="ISME J.">
        <title>Uncovering the hidden diversity of litter-decomposition mechanisms in mushroom-forming fungi.</title>
        <authorList>
            <person name="Floudas D."/>
            <person name="Bentzer J."/>
            <person name="Ahren D."/>
            <person name="Johansson T."/>
            <person name="Persson P."/>
            <person name="Tunlid A."/>
        </authorList>
    </citation>
    <scope>NUCLEOTIDE SEQUENCE [LARGE SCALE GENOMIC DNA]</scope>
    <source>
        <strain evidence="9 10">CBS 291.85</strain>
    </source>
</reference>
<dbReference type="GO" id="GO:0008199">
    <property type="term" value="F:ferric iron binding"/>
    <property type="evidence" value="ECO:0007669"/>
    <property type="project" value="InterPro"/>
</dbReference>
<comment type="caution">
    <text evidence="9">The sequence shown here is derived from an EMBL/GenBank/DDBJ whole genome shotgun (WGS) entry which is preliminary data.</text>
</comment>
<dbReference type="AlphaFoldDB" id="A0A8H5GEC1"/>
<dbReference type="Gene3D" id="2.60.130.10">
    <property type="entry name" value="Aromatic compound dioxygenase"/>
    <property type="match status" value="2"/>
</dbReference>
<organism evidence="9 10">
    <name type="scientific">Tetrapyrgos nigripes</name>
    <dbReference type="NCBI Taxonomy" id="182062"/>
    <lineage>
        <taxon>Eukaryota</taxon>
        <taxon>Fungi</taxon>
        <taxon>Dikarya</taxon>
        <taxon>Basidiomycota</taxon>
        <taxon>Agaricomycotina</taxon>
        <taxon>Agaricomycetes</taxon>
        <taxon>Agaricomycetidae</taxon>
        <taxon>Agaricales</taxon>
        <taxon>Marasmiineae</taxon>
        <taxon>Marasmiaceae</taxon>
        <taxon>Tetrapyrgos</taxon>
    </lineage>
</organism>
<dbReference type="Proteomes" id="UP000559256">
    <property type="component" value="Unassembled WGS sequence"/>
</dbReference>
<evidence type="ECO:0000259" key="7">
    <source>
        <dbReference type="Pfam" id="PF00775"/>
    </source>
</evidence>
<dbReference type="InterPro" id="IPR015889">
    <property type="entry name" value="Intradiol_dOase_core"/>
</dbReference>
<comment type="similarity">
    <text evidence="2">Belongs to the intradiol ring-cleavage dioxygenase family.</text>
</comment>
<proteinExistence type="inferred from homology"/>
<keyword evidence="3" id="KW-0479">Metal-binding</keyword>
<keyword evidence="4" id="KW-0223">Dioxygenase</keyword>
<dbReference type="GO" id="GO:0018576">
    <property type="term" value="F:catechol 1,2-dioxygenase activity"/>
    <property type="evidence" value="ECO:0007669"/>
    <property type="project" value="InterPro"/>
</dbReference>
<evidence type="ECO:0000313" key="9">
    <source>
        <dbReference type="EMBL" id="KAF5363205.1"/>
    </source>
</evidence>
<dbReference type="InterPro" id="IPR000627">
    <property type="entry name" value="Intradiol_dOase_C"/>
</dbReference>
<dbReference type="InterPro" id="IPR050770">
    <property type="entry name" value="Intradiol_RC_Dioxygenase"/>
</dbReference>
<dbReference type="GO" id="GO:0009712">
    <property type="term" value="P:catechol-containing compound metabolic process"/>
    <property type="evidence" value="ECO:0007669"/>
    <property type="project" value="InterPro"/>
</dbReference>
<gene>
    <name evidence="9" type="ORF">D9758_008372</name>
</gene>
<sequence>MDSISTASTDLKTSKHAYAAQHEKIDLSKLPQMMDMTASSITEQVIAVNNANCPDERTKFIFQHLVQHLHDFIRSTQITTQEWLTAVNFLTEAGYKSSLLSDILGVTALVDSMNNAKPPGATETAMLGPAFVEDANEFANGDSIASEGKGDYMYVHGRITDTKVLVRYTRPRIRTGSSRSLYGTGRLISIFFIRICADQAQIYPSGLDFHLASTTSCTRMTKTWRKGLKFKEKSLPGLDRPVYRTNPYTVPTRMTAVKEKYGVVFPYGSRITVWILVRCEVLTKGNPIPDAVIDTWETDGFGLYDNEYEVEVRGEPDCRGRLRSDGEGKYAFRAVVPVSYPIPTDGPVRQIFEHLGRHPFRPAHLHLQVEAPGYEKLTTQLYMKGDRYLTSDAVFSVKSSLIVDLKPINDPELSAKRGFKDPHKVHMELKRDIVLTTPEEGAVARKMLHVANNDE</sequence>
<protein>
    <submittedName>
        <fullName evidence="9">Uncharacterized protein</fullName>
    </submittedName>
</protein>
<evidence type="ECO:0000256" key="3">
    <source>
        <dbReference type="ARBA" id="ARBA00022723"/>
    </source>
</evidence>
<evidence type="ECO:0000256" key="6">
    <source>
        <dbReference type="ARBA" id="ARBA00023004"/>
    </source>
</evidence>
<dbReference type="EMBL" id="JAACJM010000034">
    <property type="protein sequence ID" value="KAF5363205.1"/>
    <property type="molecule type" value="Genomic_DNA"/>
</dbReference>
<evidence type="ECO:0000313" key="10">
    <source>
        <dbReference type="Proteomes" id="UP000559256"/>
    </source>
</evidence>
<dbReference type="PANTHER" id="PTHR33711">
    <property type="entry name" value="DIOXYGENASE, PUTATIVE (AFU_ORTHOLOGUE AFUA_2G02910)-RELATED"/>
    <property type="match status" value="1"/>
</dbReference>
<dbReference type="OrthoDB" id="5238185at2759"/>
<dbReference type="Pfam" id="PF00775">
    <property type="entry name" value="Dioxygenase_C"/>
    <property type="match status" value="1"/>
</dbReference>
<dbReference type="PANTHER" id="PTHR33711:SF7">
    <property type="entry name" value="INTRADIOL RING-CLEAVAGE DIOXYGENASES DOMAIN-CONTAINING PROTEIN-RELATED"/>
    <property type="match status" value="1"/>
</dbReference>
<evidence type="ECO:0000256" key="5">
    <source>
        <dbReference type="ARBA" id="ARBA00023002"/>
    </source>
</evidence>
<accession>A0A8H5GEC1</accession>
<evidence type="ECO:0000256" key="2">
    <source>
        <dbReference type="ARBA" id="ARBA00007825"/>
    </source>
</evidence>
<name>A0A8H5GEC1_9AGAR</name>
<evidence type="ECO:0000256" key="4">
    <source>
        <dbReference type="ARBA" id="ARBA00022964"/>
    </source>
</evidence>
<dbReference type="Pfam" id="PF04444">
    <property type="entry name" value="Dioxygenase_N"/>
    <property type="match status" value="1"/>
</dbReference>
<dbReference type="SUPFAM" id="SSF49482">
    <property type="entry name" value="Aromatic compound dioxygenase"/>
    <property type="match status" value="2"/>
</dbReference>
<evidence type="ECO:0000259" key="8">
    <source>
        <dbReference type="Pfam" id="PF04444"/>
    </source>
</evidence>
<comment type="cofactor">
    <cofactor evidence="1">
        <name>Fe(3+)</name>
        <dbReference type="ChEBI" id="CHEBI:29034"/>
    </cofactor>
</comment>
<keyword evidence="5" id="KW-0560">Oxidoreductase</keyword>
<dbReference type="InterPro" id="IPR007535">
    <property type="entry name" value="Catechol_dOase_N"/>
</dbReference>
<keyword evidence="10" id="KW-1185">Reference proteome</keyword>